<evidence type="ECO:0000256" key="6">
    <source>
        <dbReference type="ARBA" id="ARBA00023180"/>
    </source>
</evidence>
<keyword evidence="5 8" id="KW-0472">Membrane</keyword>
<feature type="region of interest" description="Disordered" evidence="7">
    <location>
        <begin position="360"/>
        <end position="379"/>
    </location>
</feature>
<dbReference type="OMA" id="FMVIRYC"/>
<dbReference type="InterPro" id="IPR018469">
    <property type="entry name" value="Dual_oxidase_maturation_fac"/>
</dbReference>
<evidence type="ECO:0000256" key="8">
    <source>
        <dbReference type="SAM" id="Phobius"/>
    </source>
</evidence>
<feature type="compositionally biased region" description="Basic residues" evidence="7">
    <location>
        <begin position="403"/>
        <end position="413"/>
    </location>
</feature>
<dbReference type="AlphaFoldDB" id="A0A1D2NEH2"/>
<dbReference type="STRING" id="48709.A0A1D2NEH2"/>
<feature type="compositionally biased region" description="Basic and acidic residues" evidence="7">
    <location>
        <begin position="426"/>
        <end position="448"/>
    </location>
</feature>
<evidence type="ECO:0000256" key="1">
    <source>
        <dbReference type="ARBA" id="ARBA00004141"/>
    </source>
</evidence>
<dbReference type="EMBL" id="LJIJ01000067">
    <property type="protein sequence ID" value="ODN03668.1"/>
    <property type="molecule type" value="Genomic_DNA"/>
</dbReference>
<feature type="transmembrane region" description="Helical" evidence="8">
    <location>
        <begin position="240"/>
        <end position="261"/>
    </location>
</feature>
<dbReference type="Pfam" id="PF10204">
    <property type="entry name" value="DuoxA"/>
    <property type="match status" value="1"/>
</dbReference>
<keyword evidence="3 8" id="KW-0812">Transmembrane</keyword>
<accession>A0A1D2NEH2</accession>
<feature type="transmembrane region" description="Helical" evidence="8">
    <location>
        <begin position="62"/>
        <end position="82"/>
    </location>
</feature>
<dbReference type="GO" id="GO:0005789">
    <property type="term" value="C:endoplasmic reticulum membrane"/>
    <property type="evidence" value="ECO:0007669"/>
    <property type="project" value="InterPro"/>
</dbReference>
<keyword evidence="10" id="KW-1185">Reference proteome</keyword>
<evidence type="ECO:0000313" key="10">
    <source>
        <dbReference type="Proteomes" id="UP000094527"/>
    </source>
</evidence>
<evidence type="ECO:0000256" key="3">
    <source>
        <dbReference type="ARBA" id="ARBA00022692"/>
    </source>
</evidence>
<feature type="region of interest" description="Disordered" evidence="7">
    <location>
        <begin position="403"/>
        <end position="495"/>
    </location>
</feature>
<comment type="caution">
    <text evidence="9">The sequence shown here is derived from an EMBL/GenBank/DDBJ whole genome shotgun (WGS) entry which is preliminary data.</text>
</comment>
<comment type="subcellular location">
    <subcellularLocation>
        <location evidence="1">Membrane</location>
        <topology evidence="1">Multi-pass membrane protein</topology>
    </subcellularLocation>
</comment>
<comment type="similarity">
    <text evidence="2">Belongs to the DUOXA family.</text>
</comment>
<evidence type="ECO:0000256" key="5">
    <source>
        <dbReference type="ARBA" id="ARBA00023136"/>
    </source>
</evidence>
<proteinExistence type="inferred from homology"/>
<evidence type="ECO:0000256" key="4">
    <source>
        <dbReference type="ARBA" id="ARBA00022989"/>
    </source>
</evidence>
<name>A0A1D2NEH2_ORCCI</name>
<feature type="compositionally biased region" description="Low complexity" evidence="7">
    <location>
        <begin position="453"/>
        <end position="470"/>
    </location>
</feature>
<feature type="transmembrane region" description="Helical" evidence="8">
    <location>
        <begin position="30"/>
        <end position="50"/>
    </location>
</feature>
<feature type="transmembrane region" description="Helical" evidence="8">
    <location>
        <begin position="213"/>
        <end position="233"/>
    </location>
</feature>
<sequence>MGGFGFNFGRPEEGYPTRYPDKYSPAHTDVLTAGFITVFSILAIASFAIIPAYGSFKRKLFLFVRIVCSIAIGGVILVGNYGHNWEKGEVSMSAPYKPGLPDEVQGKLALHIELRGINITLKGGPAKHDAKHKESSHIDVSPLAKETIDYNEHFSWEWAQGRFGFGKYAGRFSREFRAAVIRGVPLPILQTAEYFTFDGEGIRFGRHYRLAGWYTHLILWFAFGTWLITNILFCMVIRTAAFFLFITGCLQISAVAVWTFVRNPIELQIPFQSADGFKDIHLKTHYGLDYYLVFANGLFCVILAGIITLMDTLMPDETYQYFGIDPLTIYDELLLSQEEIREENKRRSILHGKNSSDIEMQSAFINPNPSGGTEDGEDATGRQTFLKRRSNLAGAIVRSSFRHIKPRIPRRSKGVSGVSQSPYPEGEARKPLLRSRESSDDEGGEKSNDPQGSWPIPSSSSSPTRSQSPSHKGLPPPIPIKKGPPPLPPVQRRHQ</sequence>
<feature type="transmembrane region" description="Helical" evidence="8">
    <location>
        <begin position="290"/>
        <end position="310"/>
    </location>
</feature>
<feature type="compositionally biased region" description="Pro residues" evidence="7">
    <location>
        <begin position="474"/>
        <end position="489"/>
    </location>
</feature>
<keyword evidence="6" id="KW-0325">Glycoprotein</keyword>
<dbReference type="Proteomes" id="UP000094527">
    <property type="component" value="Unassembled WGS sequence"/>
</dbReference>
<dbReference type="PANTHER" id="PTHR31158:SF1">
    <property type="entry name" value="DOXA1 FACTOR-RELATED"/>
    <property type="match status" value="1"/>
</dbReference>
<dbReference type="OrthoDB" id="10042652at2759"/>
<dbReference type="GO" id="GO:0015031">
    <property type="term" value="P:protein transport"/>
    <property type="evidence" value="ECO:0007669"/>
    <property type="project" value="InterPro"/>
</dbReference>
<organism evidence="9 10">
    <name type="scientific">Orchesella cincta</name>
    <name type="common">Springtail</name>
    <name type="synonym">Podura cincta</name>
    <dbReference type="NCBI Taxonomy" id="48709"/>
    <lineage>
        <taxon>Eukaryota</taxon>
        <taxon>Metazoa</taxon>
        <taxon>Ecdysozoa</taxon>
        <taxon>Arthropoda</taxon>
        <taxon>Hexapoda</taxon>
        <taxon>Collembola</taxon>
        <taxon>Entomobryomorpha</taxon>
        <taxon>Entomobryoidea</taxon>
        <taxon>Orchesellidae</taxon>
        <taxon>Orchesellinae</taxon>
        <taxon>Orchesella</taxon>
    </lineage>
</organism>
<keyword evidence="4 8" id="KW-1133">Transmembrane helix</keyword>
<reference evidence="9 10" key="1">
    <citation type="journal article" date="2016" name="Genome Biol. Evol.">
        <title>Gene Family Evolution Reflects Adaptation to Soil Environmental Stressors in the Genome of the Collembolan Orchesella cincta.</title>
        <authorList>
            <person name="Faddeeva-Vakhrusheva A."/>
            <person name="Derks M.F."/>
            <person name="Anvar S.Y."/>
            <person name="Agamennone V."/>
            <person name="Suring W."/>
            <person name="Smit S."/>
            <person name="van Straalen N.M."/>
            <person name="Roelofs D."/>
        </authorList>
    </citation>
    <scope>NUCLEOTIDE SEQUENCE [LARGE SCALE GENOMIC DNA]</scope>
    <source>
        <tissue evidence="9">Mixed pool</tissue>
    </source>
</reference>
<evidence type="ECO:0000256" key="7">
    <source>
        <dbReference type="SAM" id="MobiDB-lite"/>
    </source>
</evidence>
<gene>
    <name evidence="9" type="ORF">Ocin01_03010</name>
</gene>
<protein>
    <submittedName>
        <fullName evidence="9">Dual oxidase maturation factor 1</fullName>
    </submittedName>
</protein>
<feature type="compositionally biased region" description="Polar residues" evidence="7">
    <location>
        <begin position="360"/>
        <end position="371"/>
    </location>
</feature>
<evidence type="ECO:0000313" key="9">
    <source>
        <dbReference type="EMBL" id="ODN03668.1"/>
    </source>
</evidence>
<dbReference type="PANTHER" id="PTHR31158">
    <property type="entry name" value="DUAL OXIDASE 2"/>
    <property type="match status" value="1"/>
</dbReference>
<evidence type="ECO:0000256" key="2">
    <source>
        <dbReference type="ARBA" id="ARBA00009816"/>
    </source>
</evidence>